<protein>
    <submittedName>
        <fullName evidence="3">Glycosyl transferase family 9</fullName>
    </submittedName>
</protein>
<evidence type="ECO:0000313" key="4">
    <source>
        <dbReference type="Proteomes" id="UP000002012"/>
    </source>
</evidence>
<dbReference type="InParanoid" id="D4H0Z5"/>
<keyword evidence="2 3" id="KW-0808">Transferase</keyword>
<evidence type="ECO:0000256" key="2">
    <source>
        <dbReference type="ARBA" id="ARBA00022679"/>
    </source>
</evidence>
<dbReference type="PaxDb" id="522772-Dacet_1894"/>
<dbReference type="STRING" id="522772.Dacet_1894"/>
<keyword evidence="4" id="KW-1185">Reference proteome</keyword>
<dbReference type="GO" id="GO:0005829">
    <property type="term" value="C:cytosol"/>
    <property type="evidence" value="ECO:0007669"/>
    <property type="project" value="TreeGrafter"/>
</dbReference>
<dbReference type="GO" id="GO:0008713">
    <property type="term" value="F:ADP-heptose-lipopolysaccharide heptosyltransferase activity"/>
    <property type="evidence" value="ECO:0007669"/>
    <property type="project" value="TreeGrafter"/>
</dbReference>
<keyword evidence="1" id="KW-0328">Glycosyltransferase</keyword>
<organism evidence="3 4">
    <name type="scientific">Denitrovibrio acetiphilus (strain DSM 12809 / NBRC 114555 / N2460)</name>
    <dbReference type="NCBI Taxonomy" id="522772"/>
    <lineage>
        <taxon>Bacteria</taxon>
        <taxon>Pseudomonadati</taxon>
        <taxon>Deferribacterota</taxon>
        <taxon>Deferribacteres</taxon>
        <taxon>Deferribacterales</taxon>
        <taxon>Geovibrionaceae</taxon>
        <taxon>Denitrovibrio</taxon>
    </lineage>
</organism>
<dbReference type="RefSeq" id="WP_013011168.1">
    <property type="nucleotide sequence ID" value="NC_013943.1"/>
</dbReference>
<dbReference type="eggNOG" id="COG0859">
    <property type="taxonomic scope" value="Bacteria"/>
</dbReference>
<dbReference type="EMBL" id="CP001968">
    <property type="protein sequence ID" value="ADD68658.1"/>
    <property type="molecule type" value="Genomic_DNA"/>
</dbReference>
<evidence type="ECO:0000256" key="1">
    <source>
        <dbReference type="ARBA" id="ARBA00022676"/>
    </source>
</evidence>
<dbReference type="GO" id="GO:0009244">
    <property type="term" value="P:lipopolysaccharide core region biosynthetic process"/>
    <property type="evidence" value="ECO:0007669"/>
    <property type="project" value="TreeGrafter"/>
</dbReference>
<reference evidence="3 4" key="1">
    <citation type="journal article" date="2010" name="Stand. Genomic Sci.">
        <title>Complete genome sequence of Denitrovibrio acetiphilus type strain (N2460).</title>
        <authorList>
            <person name="Kiss H."/>
            <person name="Lang E."/>
            <person name="Lapidus A."/>
            <person name="Copeland A."/>
            <person name="Nolan M."/>
            <person name="Glavina Del Rio T."/>
            <person name="Chen F."/>
            <person name="Lucas S."/>
            <person name="Tice H."/>
            <person name="Cheng J.F."/>
            <person name="Han C."/>
            <person name="Goodwin L."/>
            <person name="Pitluck S."/>
            <person name="Liolios K."/>
            <person name="Pati A."/>
            <person name="Ivanova N."/>
            <person name="Mavromatis K."/>
            <person name="Chen A."/>
            <person name="Palaniappan K."/>
            <person name="Land M."/>
            <person name="Hauser L."/>
            <person name="Chang Y.J."/>
            <person name="Jeffries C.D."/>
            <person name="Detter J.C."/>
            <person name="Brettin T."/>
            <person name="Spring S."/>
            <person name="Rohde M."/>
            <person name="Goker M."/>
            <person name="Woyke T."/>
            <person name="Bristow J."/>
            <person name="Eisen J.A."/>
            <person name="Markowitz V."/>
            <person name="Hugenholtz P."/>
            <person name="Kyrpides N.C."/>
            <person name="Klenk H.P."/>
        </authorList>
    </citation>
    <scope>NUCLEOTIDE SEQUENCE [LARGE SCALE GENOMIC DNA]</scope>
    <source>
        <strain evidence="4">DSM 12809 / NBRC 114555 / N2460</strain>
    </source>
</reference>
<dbReference type="Gene3D" id="3.40.50.2000">
    <property type="entry name" value="Glycogen Phosphorylase B"/>
    <property type="match status" value="2"/>
</dbReference>
<sequence length="341" mass="38487">MKKWLIIQFKQIGDVILTTQLPREIRKLYPQAEVDFLTFSMNKDLLTYNPNIRNVLTVPSGSGFISTIRSALAVRNGHYDVILDTQNTPRSMYSVLFSGAEYKVGFRKSKRRFAYNTFVSSKGAYAGLIKLNMLKSFDTAFSADKYDCSPEVFYTQADKVSMVQKAMACGLKLDKPYITMAPTHKKVTRRWKLKHFADTANWLAETKDLQVVLTYGPGERDYITSGLEGMRLHRNIIVAPPLTLLELAALMSGAEMHIGNDSAPHHMAVSQKTPTFVVIGSTSSGWVHPHKRHTYINLGLDCQPCRSSICRISDEIPCMNDLTFEMIKPELDKFISENKIG</sequence>
<dbReference type="FunCoup" id="D4H0Z5">
    <property type="interactions" value="93"/>
</dbReference>
<dbReference type="SUPFAM" id="SSF53756">
    <property type="entry name" value="UDP-Glycosyltransferase/glycogen phosphorylase"/>
    <property type="match status" value="1"/>
</dbReference>
<proteinExistence type="predicted"/>
<dbReference type="Pfam" id="PF01075">
    <property type="entry name" value="Glyco_transf_9"/>
    <property type="match status" value="1"/>
</dbReference>
<name>D4H0Z5_DENA2</name>
<dbReference type="CDD" id="cd03789">
    <property type="entry name" value="GT9_LPS_heptosyltransferase"/>
    <property type="match status" value="1"/>
</dbReference>
<dbReference type="HOGENOM" id="CLU_038371_3_0_0"/>
<dbReference type="Proteomes" id="UP000002012">
    <property type="component" value="Chromosome"/>
</dbReference>
<dbReference type="InterPro" id="IPR002201">
    <property type="entry name" value="Glyco_trans_9"/>
</dbReference>
<dbReference type="InterPro" id="IPR051199">
    <property type="entry name" value="LPS_LOS_Heptosyltrfase"/>
</dbReference>
<evidence type="ECO:0000313" key="3">
    <source>
        <dbReference type="EMBL" id="ADD68658.1"/>
    </source>
</evidence>
<gene>
    <name evidence="3" type="ordered locus">Dacet_1894</name>
</gene>
<accession>D4H0Z5</accession>
<dbReference type="AlphaFoldDB" id="D4H0Z5"/>
<dbReference type="PANTHER" id="PTHR30160">
    <property type="entry name" value="TETRAACYLDISACCHARIDE 4'-KINASE-RELATED"/>
    <property type="match status" value="1"/>
</dbReference>
<dbReference type="CAZy" id="GT9">
    <property type="family name" value="Glycosyltransferase Family 9"/>
</dbReference>
<dbReference type="KEGG" id="dap:Dacet_1894"/>